<name>A0A2S4LRJ5_9BURK</name>
<evidence type="ECO:0000313" key="4">
    <source>
        <dbReference type="Proteomes" id="UP000237381"/>
    </source>
</evidence>
<dbReference type="InterPro" id="IPR009057">
    <property type="entry name" value="Homeodomain-like_sf"/>
</dbReference>
<feature type="region of interest" description="Disordered" evidence="1">
    <location>
        <begin position="60"/>
        <end position="79"/>
    </location>
</feature>
<feature type="domain" description="Insertion element IS150 protein InsJ-like helix-turn-helix" evidence="2">
    <location>
        <begin position="16"/>
        <end position="52"/>
    </location>
</feature>
<comment type="caution">
    <text evidence="3">The sequence shown here is derived from an EMBL/GenBank/DDBJ whole genome shotgun (WGS) entry which is preliminary data.</text>
</comment>
<sequence>MEQGIKRTQRDYSLAFKLSVVEQVEKGELSYKEAQRRYGIQGRSTVLVWLRKHGLQDWTAPSGRARSGSIMPKQDSKPLTPEQRIKELETQLREAQEKAALFEAVLDVMHKDYGIVVKKPSGRSSRNGKSKS</sequence>
<organism evidence="3 4">
    <name type="scientific">Paraburkholderia eburnea</name>
    <dbReference type="NCBI Taxonomy" id="1189126"/>
    <lineage>
        <taxon>Bacteria</taxon>
        <taxon>Pseudomonadati</taxon>
        <taxon>Pseudomonadota</taxon>
        <taxon>Betaproteobacteria</taxon>
        <taxon>Burkholderiales</taxon>
        <taxon>Burkholderiaceae</taxon>
        <taxon>Paraburkholderia</taxon>
    </lineage>
</organism>
<evidence type="ECO:0000259" key="2">
    <source>
        <dbReference type="Pfam" id="PF13518"/>
    </source>
</evidence>
<dbReference type="SUPFAM" id="SSF46689">
    <property type="entry name" value="Homeodomain-like"/>
    <property type="match status" value="1"/>
</dbReference>
<dbReference type="Gene3D" id="1.10.10.10">
    <property type="entry name" value="Winged helix-like DNA-binding domain superfamily/Winged helix DNA-binding domain"/>
    <property type="match status" value="1"/>
</dbReference>
<proteinExistence type="predicted"/>
<evidence type="ECO:0000313" key="3">
    <source>
        <dbReference type="EMBL" id="POR45048.1"/>
    </source>
</evidence>
<evidence type="ECO:0000256" key="1">
    <source>
        <dbReference type="SAM" id="MobiDB-lite"/>
    </source>
</evidence>
<dbReference type="InterPro" id="IPR036388">
    <property type="entry name" value="WH-like_DNA-bd_sf"/>
</dbReference>
<dbReference type="InterPro" id="IPR055247">
    <property type="entry name" value="InsJ-like_HTH"/>
</dbReference>
<accession>A0A2S4LRJ5</accession>
<keyword evidence="4" id="KW-1185">Reference proteome</keyword>
<reference evidence="3 4" key="1">
    <citation type="submission" date="2018-01" db="EMBL/GenBank/DDBJ databases">
        <title>Genomic Encyclopedia of Type Strains, Phase III (KMG-III): the genomes of soil and plant-associated and newly described type strains.</title>
        <authorList>
            <person name="Whitman W."/>
        </authorList>
    </citation>
    <scope>NUCLEOTIDE SEQUENCE [LARGE SCALE GENOMIC DNA]</scope>
    <source>
        <strain evidence="3 4">JCM 18070</strain>
    </source>
</reference>
<dbReference type="AlphaFoldDB" id="A0A2S4LRJ5"/>
<gene>
    <name evidence="3" type="ORF">B0G62_1551</name>
</gene>
<dbReference type="Pfam" id="PF13518">
    <property type="entry name" value="HTH_28"/>
    <property type="match status" value="1"/>
</dbReference>
<dbReference type="Proteomes" id="UP000237381">
    <property type="component" value="Unassembled WGS sequence"/>
</dbReference>
<protein>
    <submittedName>
        <fullName evidence="3">Transposase-like protein</fullName>
    </submittedName>
</protein>
<dbReference type="EMBL" id="PQGA01000055">
    <property type="protein sequence ID" value="POR45048.1"/>
    <property type="molecule type" value="Genomic_DNA"/>
</dbReference>